<dbReference type="InterPro" id="IPR036397">
    <property type="entry name" value="RNaseH_sf"/>
</dbReference>
<reference evidence="4" key="1">
    <citation type="submission" date="2023-07" db="EMBL/GenBank/DDBJ databases">
        <title>A chromosome-level genome assembly of Lolium multiflorum.</title>
        <authorList>
            <person name="Chen Y."/>
            <person name="Copetti D."/>
            <person name="Kolliker R."/>
            <person name="Studer B."/>
        </authorList>
    </citation>
    <scope>NUCLEOTIDE SEQUENCE</scope>
    <source>
        <strain evidence="4">02402/16</strain>
        <tissue evidence="4">Leaf</tissue>
    </source>
</reference>
<dbReference type="PANTHER" id="PTHR42648:SF28">
    <property type="entry name" value="TRANSPOSON-ENCODED PROTEIN WITH RIBONUCLEASE H-LIKE AND RETROVIRUS ZINC FINGER-LIKE DOMAINS"/>
    <property type="match status" value="1"/>
</dbReference>
<dbReference type="InterPro" id="IPR001584">
    <property type="entry name" value="Integrase_cat-core"/>
</dbReference>
<organism evidence="4 5">
    <name type="scientific">Lolium multiflorum</name>
    <name type="common">Italian ryegrass</name>
    <name type="synonym">Lolium perenne subsp. multiflorum</name>
    <dbReference type="NCBI Taxonomy" id="4521"/>
    <lineage>
        <taxon>Eukaryota</taxon>
        <taxon>Viridiplantae</taxon>
        <taxon>Streptophyta</taxon>
        <taxon>Embryophyta</taxon>
        <taxon>Tracheophyta</taxon>
        <taxon>Spermatophyta</taxon>
        <taxon>Magnoliopsida</taxon>
        <taxon>Liliopsida</taxon>
        <taxon>Poales</taxon>
        <taxon>Poaceae</taxon>
        <taxon>BOP clade</taxon>
        <taxon>Pooideae</taxon>
        <taxon>Poodae</taxon>
        <taxon>Poeae</taxon>
        <taxon>Poeae Chloroplast Group 2 (Poeae type)</taxon>
        <taxon>Loliodinae</taxon>
        <taxon>Loliinae</taxon>
        <taxon>Lolium</taxon>
    </lineage>
</organism>
<dbReference type="InterPro" id="IPR057670">
    <property type="entry name" value="SH3_retrovirus"/>
</dbReference>
<evidence type="ECO:0000313" key="5">
    <source>
        <dbReference type="Proteomes" id="UP001231189"/>
    </source>
</evidence>
<evidence type="ECO:0000256" key="1">
    <source>
        <dbReference type="ARBA" id="ARBA00022670"/>
    </source>
</evidence>
<comment type="caution">
    <text evidence="4">The sequence shown here is derived from an EMBL/GenBank/DDBJ whole genome shotgun (WGS) entry which is preliminary data.</text>
</comment>
<dbReference type="Pfam" id="PF22936">
    <property type="entry name" value="Pol_BBD"/>
    <property type="match status" value="1"/>
</dbReference>
<accession>A0AAD8W5N0</accession>
<keyword evidence="1" id="KW-0378">Hydrolase</keyword>
<dbReference type="InterPro" id="IPR054722">
    <property type="entry name" value="PolX-like_BBD"/>
</dbReference>
<name>A0AAD8W5N0_LOLMU</name>
<dbReference type="AlphaFoldDB" id="A0AAD8W5N0"/>
<feature type="region of interest" description="Disordered" evidence="2">
    <location>
        <begin position="54"/>
        <end position="104"/>
    </location>
</feature>
<dbReference type="GO" id="GO:0008233">
    <property type="term" value="F:peptidase activity"/>
    <property type="evidence" value="ECO:0007669"/>
    <property type="project" value="UniProtKB-KW"/>
</dbReference>
<protein>
    <recommendedName>
        <fullName evidence="3">Integrase catalytic domain-containing protein</fullName>
    </recommendedName>
</protein>
<proteinExistence type="predicted"/>
<dbReference type="Pfam" id="PF25597">
    <property type="entry name" value="SH3_retrovirus"/>
    <property type="match status" value="1"/>
</dbReference>
<dbReference type="InterPro" id="IPR012337">
    <property type="entry name" value="RNaseH-like_sf"/>
</dbReference>
<feature type="domain" description="Integrase catalytic" evidence="3">
    <location>
        <begin position="226"/>
        <end position="304"/>
    </location>
</feature>
<feature type="compositionally biased region" description="Basic and acidic residues" evidence="2">
    <location>
        <begin position="66"/>
        <end position="78"/>
    </location>
</feature>
<dbReference type="GO" id="GO:0003676">
    <property type="term" value="F:nucleic acid binding"/>
    <property type="evidence" value="ECO:0007669"/>
    <property type="project" value="InterPro"/>
</dbReference>
<dbReference type="Proteomes" id="UP001231189">
    <property type="component" value="Unassembled WGS sequence"/>
</dbReference>
<dbReference type="PANTHER" id="PTHR42648">
    <property type="entry name" value="TRANSPOSASE, PUTATIVE-RELATED"/>
    <property type="match status" value="1"/>
</dbReference>
<evidence type="ECO:0000259" key="3">
    <source>
        <dbReference type="PROSITE" id="PS50994"/>
    </source>
</evidence>
<dbReference type="EMBL" id="JAUUTY010000004">
    <property type="protein sequence ID" value="KAK1641989.1"/>
    <property type="molecule type" value="Genomic_DNA"/>
</dbReference>
<keyword evidence="1" id="KW-0645">Protease</keyword>
<evidence type="ECO:0000256" key="2">
    <source>
        <dbReference type="SAM" id="MobiDB-lite"/>
    </source>
</evidence>
<gene>
    <name evidence="4" type="ORF">QYE76_059794</name>
</gene>
<dbReference type="PROSITE" id="PS50994">
    <property type="entry name" value="INTEGRASE"/>
    <property type="match status" value="1"/>
</dbReference>
<dbReference type="Gene3D" id="3.30.420.10">
    <property type="entry name" value="Ribonuclease H-like superfamily/Ribonuclease H"/>
    <property type="match status" value="1"/>
</dbReference>
<evidence type="ECO:0000313" key="4">
    <source>
        <dbReference type="EMBL" id="KAK1641989.1"/>
    </source>
</evidence>
<dbReference type="GO" id="GO:0006508">
    <property type="term" value="P:proteolysis"/>
    <property type="evidence" value="ECO:0007669"/>
    <property type="project" value="UniProtKB-KW"/>
</dbReference>
<keyword evidence="5" id="KW-1185">Reference proteome</keyword>
<dbReference type="GO" id="GO:0015074">
    <property type="term" value="P:DNA integration"/>
    <property type="evidence" value="ECO:0007669"/>
    <property type="project" value="InterPro"/>
</dbReference>
<dbReference type="InterPro" id="IPR039537">
    <property type="entry name" value="Retrotran_Ty1/copia-like"/>
</dbReference>
<dbReference type="SUPFAM" id="SSF53098">
    <property type="entry name" value="Ribonuclease H-like"/>
    <property type="match status" value="1"/>
</dbReference>
<sequence>MKINFEDELQALLLLSSMLDSWNTLVVSVSNLAPDGKLTLEMVKNSMLNEEARKRENGDASSYDAHVTESHGKHDNRGRSQGKSQHGKDQKSKGRSKSKTRHEITSFYCGKPEKNKFDCRKYKRDLAEGKVANKNEKKDKNGAAMTVECIEGEDCLMIEDEECYSVVHDDDMSWVVDSGASFHITLHKEYFTSYTSGITGQVRMGNSGSSTIVGKGSICFETNTGCRNFGIRLEKTPPKTPQLNGLAERMNGTLTEKVTTMLSHVKLPNSFWSKALNHAMYVLKMSPLVPLPGDIPQRVCSGKDVSYKQLKVFGCKGFVHIQRDERSKLDSKTKQCIYLRSSSDEFGNRLWDPINKKNVRSRDVVFIEDETIQDIGKPEKPKATTSTPRVVLD</sequence>